<dbReference type="OrthoDB" id="9774531at2"/>
<dbReference type="Pfam" id="PF02746">
    <property type="entry name" value="MR_MLE_N"/>
    <property type="match status" value="1"/>
</dbReference>
<keyword evidence="5" id="KW-1185">Reference proteome</keyword>
<dbReference type="InterPro" id="IPR036849">
    <property type="entry name" value="Enolase-like_C_sf"/>
</dbReference>
<evidence type="ECO:0000256" key="1">
    <source>
        <dbReference type="ARBA" id="ARBA00022723"/>
    </source>
</evidence>
<dbReference type="SUPFAM" id="SSF54826">
    <property type="entry name" value="Enolase N-terminal domain-like"/>
    <property type="match status" value="1"/>
</dbReference>
<gene>
    <name evidence="4" type="ORF">DZF91_25050</name>
</gene>
<dbReference type="Gene3D" id="3.20.20.120">
    <property type="entry name" value="Enolase-like C-terminal domain"/>
    <property type="match status" value="1"/>
</dbReference>
<comment type="caution">
    <text evidence="4">The sequence shown here is derived from an EMBL/GenBank/DDBJ whole genome shotgun (WGS) entry which is preliminary data.</text>
</comment>
<dbReference type="InterPro" id="IPR029065">
    <property type="entry name" value="Enolase_C-like"/>
</dbReference>
<dbReference type="PANTHER" id="PTHR48073:SF5">
    <property type="entry name" value="O-SUCCINYLBENZOATE SYNTHASE"/>
    <property type="match status" value="1"/>
</dbReference>
<accession>A0A372JGI8</accession>
<sequence>MPQIEGCETFRVVMPRARRPESILVRLTGEDGAVGWGEVAVPEEAAGAGPAWADIAERMAPALIGLPWDRPEDVWAVADLGTSGAAAAVDTACWDLWCRGRGEPLAHALGGTRTSIVTAARVSPEPLLDTVVERVNRAVGAGHTRVTVEIRPGWDVEPIREVRAAYPALALVADGRHRYAETPAHLDALAALDGYGVTAVERPFEADDLAAHARLQGRVEAAVAPDVGDRDTLEAAIDLGAGRALNLRIGRFGGLTAARAAHDRAYAAGWDVWCTGAGAFGIGQAAAVALASLPGVTLPSELTDPAGGPVFVTPPVRSSGGVVGVPLTQPGLGHLVDEEAIARLARERLRLPA</sequence>
<dbReference type="Proteomes" id="UP000261811">
    <property type="component" value="Unassembled WGS sequence"/>
</dbReference>
<dbReference type="Pfam" id="PF13378">
    <property type="entry name" value="MR_MLE_C"/>
    <property type="match status" value="1"/>
</dbReference>
<evidence type="ECO:0000259" key="2">
    <source>
        <dbReference type="Pfam" id="PF02746"/>
    </source>
</evidence>
<dbReference type="SUPFAM" id="SSF51604">
    <property type="entry name" value="Enolase C-terminal domain-like"/>
    <property type="match status" value="1"/>
</dbReference>
<dbReference type="Gene3D" id="3.30.390.10">
    <property type="entry name" value="Enolase-like, N-terminal domain"/>
    <property type="match status" value="1"/>
</dbReference>
<dbReference type="InterPro" id="IPR029017">
    <property type="entry name" value="Enolase-like_N"/>
</dbReference>
<feature type="domain" description="Enolase C-terminal" evidence="3">
    <location>
        <begin position="131"/>
        <end position="340"/>
    </location>
</feature>
<dbReference type="RefSeq" id="WP_117359696.1">
    <property type="nucleotide sequence ID" value="NZ_QURH01000643.1"/>
</dbReference>
<evidence type="ECO:0000313" key="5">
    <source>
        <dbReference type="Proteomes" id="UP000261811"/>
    </source>
</evidence>
<dbReference type="EMBL" id="QURH01000643">
    <property type="protein sequence ID" value="RFU38936.1"/>
    <property type="molecule type" value="Genomic_DNA"/>
</dbReference>
<evidence type="ECO:0000259" key="3">
    <source>
        <dbReference type="Pfam" id="PF13378"/>
    </source>
</evidence>
<protein>
    <submittedName>
        <fullName evidence="4">O-succinylbenzoate synthase</fullName>
    </submittedName>
</protein>
<evidence type="ECO:0000313" key="4">
    <source>
        <dbReference type="EMBL" id="RFU38936.1"/>
    </source>
</evidence>
<dbReference type="GO" id="GO:0003824">
    <property type="term" value="F:catalytic activity"/>
    <property type="evidence" value="ECO:0007669"/>
    <property type="project" value="UniProtKB-ARBA"/>
</dbReference>
<organism evidence="4 5">
    <name type="scientific">Actinomadura logoneensis</name>
    <dbReference type="NCBI Taxonomy" id="2293572"/>
    <lineage>
        <taxon>Bacteria</taxon>
        <taxon>Bacillati</taxon>
        <taxon>Actinomycetota</taxon>
        <taxon>Actinomycetes</taxon>
        <taxon>Streptosporangiales</taxon>
        <taxon>Thermomonosporaceae</taxon>
        <taxon>Actinomadura</taxon>
    </lineage>
</organism>
<dbReference type="AlphaFoldDB" id="A0A372JGI8"/>
<keyword evidence="1" id="KW-0479">Metal-binding</keyword>
<dbReference type="GO" id="GO:0046872">
    <property type="term" value="F:metal ion binding"/>
    <property type="evidence" value="ECO:0007669"/>
    <property type="project" value="UniProtKB-KW"/>
</dbReference>
<name>A0A372JGI8_9ACTN</name>
<reference evidence="4 5" key="1">
    <citation type="submission" date="2018-08" db="EMBL/GenBank/DDBJ databases">
        <title>Actinomadura jelena sp. nov., a novel Actinomycete isolated from soil in Chad.</title>
        <authorList>
            <person name="Shi L."/>
        </authorList>
    </citation>
    <scope>NUCLEOTIDE SEQUENCE [LARGE SCALE GENOMIC DNA]</scope>
    <source>
        <strain evidence="4 5">NEAU-G17</strain>
    </source>
</reference>
<proteinExistence type="predicted"/>
<dbReference type="InterPro" id="IPR013341">
    <property type="entry name" value="Mandelate_racemase_N_dom"/>
</dbReference>
<dbReference type="PANTHER" id="PTHR48073">
    <property type="entry name" value="O-SUCCINYLBENZOATE SYNTHASE-RELATED"/>
    <property type="match status" value="1"/>
</dbReference>
<feature type="domain" description="Mandelate racemase/muconate lactonizing enzyme N-terminal" evidence="2">
    <location>
        <begin position="22"/>
        <end position="110"/>
    </location>
</feature>